<evidence type="ECO:0000313" key="3">
    <source>
        <dbReference type="Proteomes" id="UP000249166"/>
    </source>
</evidence>
<dbReference type="RefSeq" id="WP_111903604.1">
    <property type="nucleotide sequence ID" value="NZ_QLNP01000067.1"/>
</dbReference>
<feature type="domain" description="Dimethylamine monooxygenase subunit DmmA-like C-terminal" evidence="1">
    <location>
        <begin position="108"/>
        <end position="152"/>
    </location>
</feature>
<reference evidence="2 3" key="1">
    <citation type="submission" date="2018-04" db="EMBL/GenBank/DDBJ databases">
        <title>Bacteria isolated from cave deposits of Manipur.</title>
        <authorList>
            <person name="Sahoo D."/>
            <person name="Sarangthem I."/>
            <person name="Nandeibam J."/>
        </authorList>
    </citation>
    <scope>NUCLEOTIDE SEQUENCE [LARGE SCALE GENOMIC DNA]</scope>
    <source>
        <strain evidence="3">mrc11</strain>
    </source>
</reference>
<comment type="caution">
    <text evidence="2">The sequence shown here is derived from an EMBL/GenBank/DDBJ whole genome shotgun (WGS) entry which is preliminary data.</text>
</comment>
<sequence length="161" mass="16624">MKPASVDPSAAAGRATGYRGVVLVSFGHAESLAAESTDGRPRQNLHFESADHESLRQLKSVLASTFVGVRLVLAGPQSDICAAAAAAAQCGLVQEEIRLLSEGAGTWRVFCGHCHATTSSARGPGSEVDCQGCATTLAITGHFSRRQAAYLGFAAHAEEAA</sequence>
<proteinExistence type="predicted"/>
<dbReference type="EMBL" id="QLNP01000067">
    <property type="protein sequence ID" value="RAM37755.1"/>
    <property type="molecule type" value="Genomic_DNA"/>
</dbReference>
<evidence type="ECO:0000313" key="2">
    <source>
        <dbReference type="EMBL" id="RAM37755.1"/>
    </source>
</evidence>
<evidence type="ECO:0000259" key="1">
    <source>
        <dbReference type="Pfam" id="PF22289"/>
    </source>
</evidence>
<gene>
    <name evidence="2" type="ORF">DBZ45_09155</name>
</gene>
<dbReference type="Pfam" id="PF22289">
    <property type="entry name" value="DmmA-like_C"/>
    <property type="match status" value="1"/>
</dbReference>
<organism evidence="2 3">
    <name type="scientific">Arthrobacter globiformis</name>
    <dbReference type="NCBI Taxonomy" id="1665"/>
    <lineage>
        <taxon>Bacteria</taxon>
        <taxon>Bacillati</taxon>
        <taxon>Actinomycetota</taxon>
        <taxon>Actinomycetes</taxon>
        <taxon>Micrococcales</taxon>
        <taxon>Micrococcaceae</taxon>
        <taxon>Arthrobacter</taxon>
    </lineage>
</organism>
<dbReference type="NCBIfam" id="NF041259">
    <property type="entry name" value="mono_DmmA_fam"/>
    <property type="match status" value="1"/>
</dbReference>
<dbReference type="Proteomes" id="UP000249166">
    <property type="component" value="Unassembled WGS sequence"/>
</dbReference>
<dbReference type="AlphaFoldDB" id="A0A328HJY0"/>
<dbReference type="InterPro" id="IPR048037">
    <property type="entry name" value="DmmA-like_C"/>
</dbReference>
<accession>A0A328HJY0</accession>
<name>A0A328HJY0_ARTGO</name>
<protein>
    <recommendedName>
        <fullName evidence="1">Dimethylamine monooxygenase subunit DmmA-like C-terminal domain-containing protein</fullName>
    </recommendedName>
</protein>
<dbReference type="OrthoDB" id="3579011at2"/>